<comment type="similarity">
    <text evidence="1">Belongs to the TolB family.</text>
</comment>
<accession>A0ABW0BN49</accession>
<dbReference type="Proteomes" id="UP001596087">
    <property type="component" value="Unassembled WGS sequence"/>
</dbReference>
<evidence type="ECO:0000256" key="2">
    <source>
        <dbReference type="SAM" id="SignalP"/>
    </source>
</evidence>
<gene>
    <name evidence="3" type="ORF">ACFPGP_17975</name>
</gene>
<feature type="signal peptide" evidence="2">
    <location>
        <begin position="1"/>
        <end position="29"/>
    </location>
</feature>
<dbReference type="PANTHER" id="PTHR36842:SF1">
    <property type="entry name" value="PROTEIN TOLB"/>
    <property type="match status" value="1"/>
</dbReference>
<name>A0ABW0BN49_9ACTN</name>
<dbReference type="PANTHER" id="PTHR36842">
    <property type="entry name" value="PROTEIN TOLB HOMOLOG"/>
    <property type="match status" value="1"/>
</dbReference>
<dbReference type="InterPro" id="IPR011659">
    <property type="entry name" value="WD40"/>
</dbReference>
<dbReference type="Gene3D" id="2.120.10.30">
    <property type="entry name" value="TolB, C-terminal domain"/>
    <property type="match status" value="2"/>
</dbReference>
<evidence type="ECO:0000313" key="4">
    <source>
        <dbReference type="Proteomes" id="UP001596087"/>
    </source>
</evidence>
<dbReference type="Pfam" id="PF07676">
    <property type="entry name" value="PD40"/>
    <property type="match status" value="1"/>
</dbReference>
<protein>
    <submittedName>
        <fullName evidence="3">DPP IV N-terminal domain-containing protein</fullName>
    </submittedName>
</protein>
<keyword evidence="2" id="KW-0732">Signal</keyword>
<evidence type="ECO:0000256" key="1">
    <source>
        <dbReference type="ARBA" id="ARBA00009820"/>
    </source>
</evidence>
<evidence type="ECO:0000313" key="3">
    <source>
        <dbReference type="EMBL" id="MFC5178572.1"/>
    </source>
</evidence>
<comment type="caution">
    <text evidence="3">The sequence shown here is derived from an EMBL/GenBank/DDBJ whole genome shotgun (WGS) entry which is preliminary data.</text>
</comment>
<dbReference type="RefSeq" id="WP_378592212.1">
    <property type="nucleotide sequence ID" value="NZ_JBHSKD010000026.1"/>
</dbReference>
<dbReference type="EMBL" id="JBHSKD010000026">
    <property type="protein sequence ID" value="MFC5178572.1"/>
    <property type="molecule type" value="Genomic_DNA"/>
</dbReference>
<dbReference type="Pfam" id="PF26549">
    <property type="entry name" value="Tricorn_N"/>
    <property type="match status" value="1"/>
</dbReference>
<reference evidence="4" key="1">
    <citation type="journal article" date="2019" name="Int. J. Syst. Evol. Microbiol.">
        <title>The Global Catalogue of Microorganisms (GCM) 10K type strain sequencing project: providing services to taxonomists for standard genome sequencing and annotation.</title>
        <authorList>
            <consortium name="The Broad Institute Genomics Platform"/>
            <consortium name="The Broad Institute Genome Sequencing Center for Infectious Disease"/>
            <person name="Wu L."/>
            <person name="Ma J."/>
        </authorList>
    </citation>
    <scope>NUCLEOTIDE SEQUENCE [LARGE SCALE GENOMIC DNA]</scope>
    <source>
        <strain evidence="4">DFY41</strain>
    </source>
</reference>
<feature type="chain" id="PRO_5045692336" evidence="2">
    <location>
        <begin position="30"/>
        <end position="624"/>
    </location>
</feature>
<sequence length="624" mass="66810">MTRSRLLIAASAGVLATTLVLGNSSPAGAHRQAAVGTTGGAAAHDTHLGPTPTGVSVAPGQGGRIAFTRGGRLFVMGSDGSGAVDITPTCEAFEPAWSPDATMIAFIHRCGPSGTFDLAAVEPDGSNMVTLVATGTDEAQPAYSPDGDRIAYRSSDAGSADIYVANADGTDPVRLTSSPAVDDSPSWSPDGQQIAFDSDRSGSFDIFSVQSDGSDVTRLTSTPANDFFASWAPDGRRIAFDRGADIHWMSVPGGEVRRLTSDSASTMPEWSPDGTRLAFVQNGQVAVMNADGTGVTSLGDGSWPAWESLGGQGDASIWFLSDAHVDVGRKVSLAGWLSIPGASSAGRVVTVEARPPGGAFASIGTTTSELDGQFRFTSVPHETGTWTYRVTWSEEGATPATFQATIEARKRVAVVAVALSDQKLHYGQSARVTARMEDGPARAVVSIYGQPEGRARFLVDRGRVDRHGTRSTTVRPKAHTTYWAQFAPTRGWTGDRSRTVRVHVDAAWTARARGGYATAGRYRLYHYSRTCMSNPPQGCPQYLFTLHPKHPGARVEFRFEYHFRGRWRGTSSTGELGDRKRILAWTWYRDDRVLGVPLRMRVRFPGDDDHGAASSAWVYAKVTR</sequence>
<dbReference type="InterPro" id="IPR011042">
    <property type="entry name" value="6-blade_b-propeller_TolB-like"/>
</dbReference>
<proteinExistence type="inferred from homology"/>
<organism evidence="3 4">
    <name type="scientific">Nocardioides taihuensis</name>
    <dbReference type="NCBI Taxonomy" id="1835606"/>
    <lineage>
        <taxon>Bacteria</taxon>
        <taxon>Bacillati</taxon>
        <taxon>Actinomycetota</taxon>
        <taxon>Actinomycetes</taxon>
        <taxon>Propionibacteriales</taxon>
        <taxon>Nocardioidaceae</taxon>
        <taxon>Nocardioides</taxon>
    </lineage>
</organism>
<dbReference type="SUPFAM" id="SSF69304">
    <property type="entry name" value="Tricorn protease N-terminal domain"/>
    <property type="match status" value="1"/>
</dbReference>
<keyword evidence="4" id="KW-1185">Reference proteome</keyword>